<gene>
    <name evidence="5" type="ORF">TcWFU_001036</name>
</gene>
<organism evidence="5 6">
    <name type="scientific">Taenia crassiceps</name>
    <dbReference type="NCBI Taxonomy" id="6207"/>
    <lineage>
        <taxon>Eukaryota</taxon>
        <taxon>Metazoa</taxon>
        <taxon>Spiralia</taxon>
        <taxon>Lophotrochozoa</taxon>
        <taxon>Platyhelminthes</taxon>
        <taxon>Cestoda</taxon>
        <taxon>Eucestoda</taxon>
        <taxon>Cyclophyllidea</taxon>
        <taxon>Taeniidae</taxon>
        <taxon>Taenia</taxon>
    </lineage>
</organism>
<keyword evidence="5" id="KW-0675">Receptor</keyword>
<proteinExistence type="predicted"/>
<evidence type="ECO:0000313" key="5">
    <source>
        <dbReference type="EMBL" id="KAL5111300.1"/>
    </source>
</evidence>
<accession>A0ABR4QNP9</accession>
<evidence type="ECO:0000256" key="3">
    <source>
        <dbReference type="ARBA" id="ARBA00023054"/>
    </source>
</evidence>
<comment type="subcellular location">
    <subcellularLocation>
        <location evidence="1">Golgi apparatus</location>
    </subcellularLocation>
</comment>
<evidence type="ECO:0000256" key="4">
    <source>
        <dbReference type="SAM" id="Coils"/>
    </source>
</evidence>
<protein>
    <submittedName>
        <fullName evidence="5">Thyroid receptor-interacting protein 11</fullName>
    </submittedName>
</protein>
<keyword evidence="6" id="KW-1185">Reference proteome</keyword>
<keyword evidence="3 4" id="KW-0175">Coiled coil</keyword>
<dbReference type="PANTHER" id="PTHR18921">
    <property type="entry name" value="MYOSIN HEAVY CHAIN - RELATED"/>
    <property type="match status" value="1"/>
</dbReference>
<name>A0ABR4QNP9_9CEST</name>
<evidence type="ECO:0000256" key="1">
    <source>
        <dbReference type="ARBA" id="ARBA00004555"/>
    </source>
</evidence>
<evidence type="ECO:0000256" key="2">
    <source>
        <dbReference type="ARBA" id="ARBA00023034"/>
    </source>
</evidence>
<evidence type="ECO:0000313" key="6">
    <source>
        <dbReference type="Proteomes" id="UP001651158"/>
    </source>
</evidence>
<dbReference type="Proteomes" id="UP001651158">
    <property type="component" value="Unassembled WGS sequence"/>
</dbReference>
<sequence length="1135" mass="125919">MAWLESLKSSTAARLVSSAAREIFSESTSEIEDPVADLRNSQSRIAELERLVGDYKSEVNFGKIGGGFLRSDAVVQQSQKSETTLLSELSITRDEAESLRRQLEQCREEKCQEVVALQETNAALVARLKGRICQLEEFCSSRGSDIEKSPPLADTAVQTDTPPVEVMRDFEEAVGGIVDTAALGDGNAFGDVDIGGDDVESVEARFLRIREALASAVELLPPLAPDHAEVVWPPRQPEAQVAVLVAAEAASRQELMAARAYIGQLQRSPSSLPPNTVELHSHGVNTDSIGGTLQRSVESVPTNAVHQQQSLARLVYVCELLETTLVSCAKLLRGECTLAEFDEDISPLIKVGERYADMAETLKSAFASTPLECSLREICSQLETYGKVTAMTNLKSSIVLKLHGLLSKRRDPLRDFLLNGEGKVDEEDQQIVDKFNHLVQKLEYKDALSDAILCLLNDVETGSAGFDSNAYNLDVDGFNIVKRLTAVLFTKSTAACINQTEKGTIEGIRNRIKSIDKTDLDPELKSALSYFDCLFNIIGDSKNDSTKDVSTQAIRQRVSNCAVASDLLKLLALKTGEENELSTVLKVVRLMLHEGKSGSIMEEIKWTNPGLSEEAHAIINCFSQLSKVDAEHELRDCLIELLNFGESNLTTLSPQNQTIVKRVTDVLSHEYQSNSCVIGLLEKIAEGMRNNSLDELDEGIKLMEGDERLLDCLRSLLDSFANLRAKHEQAEKDKVALGQLVRSKHAESQAYHAKLKEVLNERHSTHANQGEDTAKLMTKIERLESHLLQMEESYTRETVAAEEREASLREILGQKEAQLAALQEFVASAGEQIGCALEERNVAREACRTCQAELSAFRLNYTNLQKVLDSFEKERQTETNATTQHFRLENERLQREMASLQQLVKNLQAEVTHLGSLQTINRALEEQLERHDSRLSEAHSLARRYEERIQLLKGKMKEMVDELDGKLDKSVMKSLLISCMKLPPAKRPEAFRSLGSVLNFTPEDYDLLGFNEPVAKNWKDLFWRSNTSTVQNSFKSEHSFIELLANFLEKESTPPGQIRLPTDYLGCNSTGVDTDCRCSQALQGYCGNSASTVQQRQSPMCFTPCEQVAAPKKPNVLKNPLLSGLSTVKPPPPMN</sequence>
<feature type="coiled-coil region" evidence="4">
    <location>
        <begin position="854"/>
        <end position="962"/>
    </location>
</feature>
<dbReference type="EMBL" id="JAKROA010000001">
    <property type="protein sequence ID" value="KAL5111300.1"/>
    <property type="molecule type" value="Genomic_DNA"/>
</dbReference>
<comment type="caution">
    <text evidence="5">The sequence shown here is derived from an EMBL/GenBank/DDBJ whole genome shotgun (WGS) entry which is preliminary data.</text>
</comment>
<dbReference type="PANTHER" id="PTHR18921:SF2">
    <property type="entry name" value="THYROID RECEPTOR-INTERACTING PROTEIN 11"/>
    <property type="match status" value="1"/>
</dbReference>
<keyword evidence="2" id="KW-0333">Golgi apparatus</keyword>
<reference evidence="5 6" key="1">
    <citation type="journal article" date="2022" name="Front. Cell. Infect. Microbiol.">
        <title>The Genomes of Two Strains of Taenia crassiceps the Animal Model for the Study of Human Cysticercosis.</title>
        <authorList>
            <person name="Bobes R.J."/>
            <person name="Estrada K."/>
            <person name="Rios-Valencia D.G."/>
            <person name="Calderon-Gallegos A."/>
            <person name="de la Torre P."/>
            <person name="Carrero J.C."/>
            <person name="Sanchez-Flores A."/>
            <person name="Laclette J.P."/>
        </authorList>
    </citation>
    <scope>NUCLEOTIDE SEQUENCE [LARGE SCALE GENOMIC DNA]</scope>
    <source>
        <strain evidence="5">WFUcys</strain>
    </source>
</reference>